<dbReference type="InterPro" id="IPR035965">
    <property type="entry name" value="PAS-like_dom_sf"/>
</dbReference>
<keyword evidence="1" id="KW-0808">Transferase</keyword>
<dbReference type="Gene3D" id="2.10.70.100">
    <property type="match status" value="1"/>
</dbReference>
<evidence type="ECO:0000313" key="7">
    <source>
        <dbReference type="Proteomes" id="UP000285190"/>
    </source>
</evidence>
<keyword evidence="3" id="KW-0902">Two-component regulatory system</keyword>
<keyword evidence="7" id="KW-1185">Reference proteome</keyword>
<comment type="caution">
    <text evidence="6">The sequence shown here is derived from an EMBL/GenBank/DDBJ whole genome shotgun (WGS) entry which is preliminary data.</text>
</comment>
<dbReference type="PROSITE" id="PS50112">
    <property type="entry name" value="PAS"/>
    <property type="match status" value="2"/>
</dbReference>
<sequence>MTEQKKIPINVFHISGGRQDENPRSAADGANAFSGELFRSAFEQSAMGMAIGTPNGKWLKVNKRFCEIVGYDSAELLIRNFEDITHPDDVEADHRFLRDLYLLKIPSYSREKRYAHKNGTYLWVNVTVSLAPNEKGEPYHLSIIEDVTRRRLAENALRQSERSLRSAHRVALLGTWDWNIRQDIFTWSAETYLIFGRTPPNLDACLRQVHPDDREFVKDSVDAALRGSPFSIEFRIVTQGAIERVVHMQGELAFDVYRRPLKMAGTLQDITDNKLEDRLRESRERLESISSNIPGMVFQLQQTGEAVEFTYVSDGSNEVCGLTSNDIAANPSAFLGLLHRAEREAFHESRIRSANTLSLWNWEGRLEVAGQWVKWVNLRATPRNVGVRGTIWDGVIFNISQSKEHEAEIEQSREMLRALSAHQMVVKEEEGRRIAREIHDELGQRLTVLRMDVMMLPKALGAPSAPLTEAAGRMRETIDGILRIVRDISSHLRPAALDIGFVLAVEWLVENFQSSAGIPCNFNNRLDEGMVLDDERATGVFRILQESLTNVARHANAGHIEVTLEIVEGHLHLHVKDDGAGFESGRGNSKKTFGVRGMRERAVTLGGEIMILSSLGAGTAVFASIPLLNE</sequence>
<dbReference type="EMBL" id="QYUN01000003">
    <property type="protein sequence ID" value="RJF96719.1"/>
    <property type="molecule type" value="Genomic_DNA"/>
</dbReference>
<dbReference type="SUPFAM" id="SSF55785">
    <property type="entry name" value="PYP-like sensor domain (PAS domain)"/>
    <property type="match status" value="3"/>
</dbReference>
<dbReference type="PROSITE" id="PS50113">
    <property type="entry name" value="PAC"/>
    <property type="match status" value="1"/>
</dbReference>
<dbReference type="InterPro" id="IPR003594">
    <property type="entry name" value="HATPase_dom"/>
</dbReference>
<dbReference type="GO" id="GO:0000155">
    <property type="term" value="F:phosphorelay sensor kinase activity"/>
    <property type="evidence" value="ECO:0007669"/>
    <property type="project" value="InterPro"/>
</dbReference>
<dbReference type="CDD" id="cd00130">
    <property type="entry name" value="PAS"/>
    <property type="match status" value="2"/>
</dbReference>
<evidence type="ECO:0000259" key="5">
    <source>
        <dbReference type="PROSITE" id="PS50113"/>
    </source>
</evidence>
<dbReference type="InterPro" id="IPR000700">
    <property type="entry name" value="PAS-assoc_C"/>
</dbReference>
<dbReference type="CDD" id="cd16917">
    <property type="entry name" value="HATPase_UhpB-NarQ-NarX-like"/>
    <property type="match status" value="1"/>
</dbReference>
<feature type="domain" description="PAC" evidence="5">
    <location>
        <begin position="108"/>
        <end position="159"/>
    </location>
</feature>
<evidence type="ECO:0000259" key="4">
    <source>
        <dbReference type="PROSITE" id="PS50112"/>
    </source>
</evidence>
<dbReference type="Pfam" id="PF02518">
    <property type="entry name" value="HATPase_c"/>
    <property type="match status" value="1"/>
</dbReference>
<gene>
    <name evidence="6" type="ORF">D3870_20140</name>
</gene>
<dbReference type="Proteomes" id="UP000285190">
    <property type="component" value="Unassembled WGS sequence"/>
</dbReference>
<dbReference type="InterPro" id="IPR011712">
    <property type="entry name" value="Sig_transdc_His_kin_sub3_dim/P"/>
</dbReference>
<proteinExistence type="predicted"/>
<dbReference type="InterPro" id="IPR001610">
    <property type="entry name" value="PAC"/>
</dbReference>
<evidence type="ECO:0000313" key="6">
    <source>
        <dbReference type="EMBL" id="RJF96719.1"/>
    </source>
</evidence>
<organism evidence="6 7">
    <name type="scientific">Noviherbaspirillum cavernae</name>
    <dbReference type="NCBI Taxonomy" id="2320862"/>
    <lineage>
        <taxon>Bacteria</taxon>
        <taxon>Pseudomonadati</taxon>
        <taxon>Pseudomonadota</taxon>
        <taxon>Betaproteobacteria</taxon>
        <taxon>Burkholderiales</taxon>
        <taxon>Oxalobacteraceae</taxon>
        <taxon>Noviherbaspirillum</taxon>
    </lineage>
</organism>
<name>A0A418WVV1_9BURK</name>
<dbReference type="SMART" id="SM00086">
    <property type="entry name" value="PAC"/>
    <property type="match status" value="2"/>
</dbReference>
<evidence type="ECO:0000256" key="2">
    <source>
        <dbReference type="ARBA" id="ARBA00022777"/>
    </source>
</evidence>
<dbReference type="OrthoDB" id="8752517at2"/>
<dbReference type="SUPFAM" id="SSF55874">
    <property type="entry name" value="ATPase domain of HSP90 chaperone/DNA topoisomerase II/histidine kinase"/>
    <property type="match status" value="1"/>
</dbReference>
<dbReference type="Gene3D" id="3.30.565.10">
    <property type="entry name" value="Histidine kinase-like ATPase, C-terminal domain"/>
    <property type="match status" value="1"/>
</dbReference>
<feature type="domain" description="PAS" evidence="4">
    <location>
        <begin position="282"/>
        <end position="358"/>
    </location>
</feature>
<dbReference type="RefSeq" id="WP_119742857.1">
    <property type="nucleotide sequence ID" value="NZ_QYUN01000003.1"/>
</dbReference>
<dbReference type="PANTHER" id="PTHR24421:SF59">
    <property type="entry name" value="OXYGEN SENSOR HISTIDINE KINASE NREB"/>
    <property type="match status" value="1"/>
</dbReference>
<dbReference type="GO" id="GO:0046983">
    <property type="term" value="F:protein dimerization activity"/>
    <property type="evidence" value="ECO:0007669"/>
    <property type="project" value="InterPro"/>
</dbReference>
<feature type="domain" description="PAS" evidence="4">
    <location>
        <begin position="34"/>
        <end position="91"/>
    </location>
</feature>
<dbReference type="InterPro" id="IPR050482">
    <property type="entry name" value="Sensor_HK_TwoCompSys"/>
</dbReference>
<dbReference type="Gene3D" id="3.30.450.20">
    <property type="entry name" value="PAS domain"/>
    <property type="match status" value="3"/>
</dbReference>
<dbReference type="InterPro" id="IPR000014">
    <property type="entry name" value="PAS"/>
</dbReference>
<accession>A0A418WVV1</accession>
<dbReference type="SMART" id="SM00091">
    <property type="entry name" value="PAS"/>
    <property type="match status" value="3"/>
</dbReference>
<dbReference type="AlphaFoldDB" id="A0A418WVV1"/>
<evidence type="ECO:0000256" key="3">
    <source>
        <dbReference type="ARBA" id="ARBA00023012"/>
    </source>
</evidence>
<evidence type="ECO:0000256" key="1">
    <source>
        <dbReference type="ARBA" id="ARBA00022679"/>
    </source>
</evidence>
<dbReference type="Pfam" id="PF07730">
    <property type="entry name" value="HisKA_3"/>
    <property type="match status" value="1"/>
</dbReference>
<dbReference type="Gene3D" id="1.20.5.1930">
    <property type="match status" value="1"/>
</dbReference>
<dbReference type="GO" id="GO:0016020">
    <property type="term" value="C:membrane"/>
    <property type="evidence" value="ECO:0007669"/>
    <property type="project" value="InterPro"/>
</dbReference>
<dbReference type="PANTHER" id="PTHR24421">
    <property type="entry name" value="NITRATE/NITRITE SENSOR PROTEIN NARX-RELATED"/>
    <property type="match status" value="1"/>
</dbReference>
<dbReference type="Pfam" id="PF08447">
    <property type="entry name" value="PAS_3"/>
    <property type="match status" value="2"/>
</dbReference>
<dbReference type="SMART" id="SM00387">
    <property type="entry name" value="HATPase_c"/>
    <property type="match status" value="1"/>
</dbReference>
<dbReference type="InterPro" id="IPR036890">
    <property type="entry name" value="HATPase_C_sf"/>
</dbReference>
<dbReference type="InterPro" id="IPR013655">
    <property type="entry name" value="PAS_fold_3"/>
</dbReference>
<protein>
    <submittedName>
        <fullName evidence="6">PAS domain S-box protein</fullName>
    </submittedName>
</protein>
<dbReference type="NCBIfam" id="TIGR00229">
    <property type="entry name" value="sensory_box"/>
    <property type="match status" value="1"/>
</dbReference>
<reference evidence="6 7" key="1">
    <citation type="submission" date="2018-09" db="EMBL/GenBank/DDBJ databases">
        <authorList>
            <person name="Zhu H."/>
        </authorList>
    </citation>
    <scope>NUCLEOTIDE SEQUENCE [LARGE SCALE GENOMIC DNA]</scope>
    <source>
        <strain evidence="6 7">K2R10-39</strain>
    </source>
</reference>
<keyword evidence="2" id="KW-0418">Kinase</keyword>